<dbReference type="InterPro" id="IPR036869">
    <property type="entry name" value="J_dom_sf"/>
</dbReference>
<dbReference type="FunFam" id="1.10.287.110:FF:000001">
    <property type="entry name" value="Import inner membrane translocase subunit tim14"/>
    <property type="match status" value="1"/>
</dbReference>
<organism evidence="9">
    <name type="scientific">Stygiella incarcerata</name>
    <dbReference type="NCBI Taxonomy" id="1712417"/>
    <lineage>
        <taxon>Eukaryota</taxon>
        <taxon>Discoba</taxon>
        <taxon>Jakobida</taxon>
        <taxon>Andalucina</taxon>
        <taxon>Stygiellidae</taxon>
        <taxon>Stygiella</taxon>
    </lineage>
</organism>
<dbReference type="PROSITE" id="PS50076">
    <property type="entry name" value="DNAJ_2"/>
    <property type="match status" value="1"/>
</dbReference>
<keyword evidence="4" id="KW-1133">Transmembrane helix</keyword>
<evidence type="ECO:0000256" key="6">
    <source>
        <dbReference type="ARBA" id="ARBA00023136"/>
    </source>
</evidence>
<dbReference type="SUPFAM" id="SSF46565">
    <property type="entry name" value="Chaperone J-domain"/>
    <property type="match status" value="1"/>
</dbReference>
<keyword evidence="5" id="KW-0496">Mitochondrion</keyword>
<dbReference type="PANTHER" id="PTHR12763">
    <property type="match status" value="1"/>
</dbReference>
<dbReference type="SMART" id="SM00271">
    <property type="entry name" value="DnaJ"/>
    <property type="match status" value="1"/>
</dbReference>
<keyword evidence="3" id="KW-0999">Mitochondrion inner membrane</keyword>
<evidence type="ECO:0000259" key="8">
    <source>
        <dbReference type="PROSITE" id="PS50076"/>
    </source>
</evidence>
<accession>A0A192ZJ97</accession>
<evidence type="ECO:0000256" key="5">
    <source>
        <dbReference type="ARBA" id="ARBA00023128"/>
    </source>
</evidence>
<dbReference type="AlphaFoldDB" id="A0A192ZJ97"/>
<keyword evidence="2" id="KW-0812">Transmembrane</keyword>
<evidence type="ECO:0000256" key="4">
    <source>
        <dbReference type="ARBA" id="ARBA00022989"/>
    </source>
</evidence>
<reference evidence="9" key="1">
    <citation type="journal article" date="2016" name="Mol. Biol. Evol.">
        <title>Novel hydrogenosomes in the microaerophilic jakobid Stygiella incarcerata.</title>
        <authorList>
            <person name="Leger M.M."/>
            <person name="Eme L."/>
            <person name="Hug L.A."/>
            <person name="Roger A.J."/>
        </authorList>
    </citation>
    <scope>NUCLEOTIDE SEQUENCE</scope>
</reference>
<sequence>MERVKSLLGRSRVGKGILVGGGIIGSLVAWNTLSSLSESLHLPIRLPRIRFGNSSGFYRGTFAKEMNRKEAALVLGVNETFASIEDVKDAHYRLIRLNHPDIGGSVYLTRKINEAKDILMGAGKKKRQVN</sequence>
<feature type="domain" description="J" evidence="8">
    <location>
        <begin position="70"/>
        <end position="130"/>
    </location>
</feature>
<dbReference type="GO" id="GO:0001671">
    <property type="term" value="F:ATPase activator activity"/>
    <property type="evidence" value="ECO:0007669"/>
    <property type="project" value="TreeGrafter"/>
</dbReference>
<dbReference type="GO" id="GO:0030150">
    <property type="term" value="P:protein import into mitochondrial matrix"/>
    <property type="evidence" value="ECO:0007669"/>
    <property type="project" value="TreeGrafter"/>
</dbReference>
<dbReference type="InterPro" id="IPR001623">
    <property type="entry name" value="DnaJ_domain"/>
</dbReference>
<dbReference type="PANTHER" id="PTHR12763:SF28">
    <property type="entry name" value="GEO10507P1-RELATED"/>
    <property type="match status" value="1"/>
</dbReference>
<dbReference type="GO" id="GO:0001405">
    <property type="term" value="C:PAM complex, Tim23 associated import motor"/>
    <property type="evidence" value="ECO:0007669"/>
    <property type="project" value="TreeGrafter"/>
</dbReference>
<name>A0A192ZJ97_9EUKA</name>
<proteinExistence type="evidence at transcript level"/>
<dbReference type="Gene3D" id="1.10.287.110">
    <property type="entry name" value="DnaJ domain"/>
    <property type="match status" value="1"/>
</dbReference>
<keyword evidence="6" id="KW-0472">Membrane</keyword>
<gene>
    <name evidence="9" type="primary">PAM18</name>
</gene>
<comment type="similarity">
    <text evidence="7">Belongs to the TIM14 family.</text>
</comment>
<evidence type="ECO:0000256" key="3">
    <source>
        <dbReference type="ARBA" id="ARBA00022792"/>
    </source>
</evidence>
<evidence type="ECO:0000256" key="7">
    <source>
        <dbReference type="ARBA" id="ARBA00038105"/>
    </source>
</evidence>
<evidence type="ECO:0000313" key="9">
    <source>
        <dbReference type="EMBL" id="ANM86781.1"/>
    </source>
</evidence>
<protein>
    <submittedName>
        <fullName evidence="9">Pam18/Tim14</fullName>
    </submittedName>
</protein>
<comment type="subcellular location">
    <subcellularLocation>
        <location evidence="1">Mitochondrion inner membrane</location>
        <topology evidence="1">Single-pass membrane protein</topology>
    </subcellularLocation>
</comment>
<dbReference type="EMBL" id="KT984561">
    <property type="protein sequence ID" value="ANM86781.1"/>
    <property type="molecule type" value="mRNA"/>
</dbReference>
<evidence type="ECO:0000256" key="2">
    <source>
        <dbReference type="ARBA" id="ARBA00022692"/>
    </source>
</evidence>
<evidence type="ECO:0000256" key="1">
    <source>
        <dbReference type="ARBA" id="ARBA00004434"/>
    </source>
</evidence>